<dbReference type="RefSeq" id="WP_131749733.1">
    <property type="nucleotide sequence ID" value="NZ_CAACYI010000001.1"/>
</dbReference>
<dbReference type="PANTHER" id="PTHR43663">
    <property type="entry name" value="CHROMATE TRANSPORT PROTEIN-RELATED"/>
    <property type="match status" value="1"/>
</dbReference>
<evidence type="ECO:0000256" key="6">
    <source>
        <dbReference type="ARBA" id="ARBA00023136"/>
    </source>
</evidence>
<evidence type="ECO:0000313" key="9">
    <source>
        <dbReference type="Proteomes" id="UP000377798"/>
    </source>
</evidence>
<proteinExistence type="inferred from homology"/>
<name>A0A8H2M655_9FIRM</name>
<keyword evidence="9" id="KW-1185">Reference proteome</keyword>
<organism evidence="8 9">
    <name type="scientific">Urinicoccus massiliensis</name>
    <dbReference type="NCBI Taxonomy" id="1723382"/>
    <lineage>
        <taxon>Bacteria</taxon>
        <taxon>Bacillati</taxon>
        <taxon>Bacillota</taxon>
        <taxon>Tissierellia</taxon>
        <taxon>Tissierellales</taxon>
        <taxon>Peptoniphilaceae</taxon>
        <taxon>Urinicoccus</taxon>
    </lineage>
</organism>
<keyword evidence="5 7" id="KW-1133">Transmembrane helix</keyword>
<keyword evidence="6 7" id="KW-0472">Membrane</keyword>
<feature type="transmembrane region" description="Helical" evidence="7">
    <location>
        <begin position="159"/>
        <end position="177"/>
    </location>
</feature>
<dbReference type="Pfam" id="PF02417">
    <property type="entry name" value="Chromate_transp"/>
    <property type="match status" value="1"/>
</dbReference>
<feature type="transmembrane region" description="Helical" evidence="7">
    <location>
        <begin position="71"/>
        <end position="95"/>
    </location>
</feature>
<feature type="transmembrane region" description="Helical" evidence="7">
    <location>
        <begin position="133"/>
        <end position="152"/>
    </location>
</feature>
<dbReference type="Proteomes" id="UP000377798">
    <property type="component" value="Unassembled WGS sequence"/>
</dbReference>
<evidence type="ECO:0000256" key="1">
    <source>
        <dbReference type="ARBA" id="ARBA00004651"/>
    </source>
</evidence>
<dbReference type="PANTHER" id="PTHR43663:SF1">
    <property type="entry name" value="CHROMATE TRANSPORTER"/>
    <property type="match status" value="1"/>
</dbReference>
<evidence type="ECO:0000256" key="7">
    <source>
        <dbReference type="SAM" id="Phobius"/>
    </source>
</evidence>
<dbReference type="AlphaFoldDB" id="A0A8H2M655"/>
<evidence type="ECO:0000256" key="2">
    <source>
        <dbReference type="ARBA" id="ARBA00005262"/>
    </source>
</evidence>
<evidence type="ECO:0000313" key="8">
    <source>
        <dbReference type="EMBL" id="VFB17109.1"/>
    </source>
</evidence>
<keyword evidence="3" id="KW-1003">Cell membrane</keyword>
<evidence type="ECO:0000256" key="5">
    <source>
        <dbReference type="ARBA" id="ARBA00022989"/>
    </source>
</evidence>
<dbReference type="EMBL" id="CAACYI010000001">
    <property type="protein sequence ID" value="VFB17109.1"/>
    <property type="molecule type" value="Genomic_DNA"/>
</dbReference>
<evidence type="ECO:0000256" key="3">
    <source>
        <dbReference type="ARBA" id="ARBA00022475"/>
    </source>
</evidence>
<dbReference type="GO" id="GO:0015109">
    <property type="term" value="F:chromate transmembrane transporter activity"/>
    <property type="evidence" value="ECO:0007669"/>
    <property type="project" value="InterPro"/>
</dbReference>
<comment type="similarity">
    <text evidence="2">Belongs to the chromate ion transporter (CHR) (TC 2.A.51) family.</text>
</comment>
<sequence length="180" mass="19621">MRSFFHLMVTFIKIGAFSFGGGYAVLALIQKEVVEVNQWIEAKEFVNIVAVAEMTPGPIAVNSSTYVGFKVYGPGMGILLTLCVVLIPFILALLVSHYFQKFKDSESLNLALAGIRPVVIGIIAAACFSIGKISIVDIHHLVFFLLALFAVVKLKIHPILVLVGAGVLGAIYYLYLFPLF</sequence>
<feature type="transmembrane region" description="Helical" evidence="7">
    <location>
        <begin position="7"/>
        <end position="29"/>
    </location>
</feature>
<protein>
    <submittedName>
        <fullName evidence="8">Chromate transporter, chromate ion transporter (CHR) family</fullName>
    </submittedName>
</protein>
<evidence type="ECO:0000256" key="4">
    <source>
        <dbReference type="ARBA" id="ARBA00022692"/>
    </source>
</evidence>
<comment type="subcellular location">
    <subcellularLocation>
        <location evidence="1">Cell membrane</location>
        <topology evidence="1">Multi-pass membrane protein</topology>
    </subcellularLocation>
</comment>
<comment type="caution">
    <text evidence="8">The sequence shown here is derived from an EMBL/GenBank/DDBJ whole genome shotgun (WGS) entry which is preliminary data.</text>
</comment>
<gene>
    <name evidence="8" type="ORF">NCTC13150_01694</name>
</gene>
<dbReference type="InterPro" id="IPR003370">
    <property type="entry name" value="Chromate_transpt"/>
</dbReference>
<keyword evidence="4 7" id="KW-0812">Transmembrane</keyword>
<dbReference type="InterPro" id="IPR052518">
    <property type="entry name" value="CHR_Transporter"/>
</dbReference>
<reference evidence="8 9" key="1">
    <citation type="submission" date="2019-02" db="EMBL/GenBank/DDBJ databases">
        <authorList>
            <consortium name="Pathogen Informatics"/>
        </authorList>
    </citation>
    <scope>NUCLEOTIDE SEQUENCE [LARGE SCALE GENOMIC DNA]</scope>
    <source>
        <strain evidence="8 9">3012STDY7089603</strain>
    </source>
</reference>
<dbReference type="GO" id="GO:0005886">
    <property type="term" value="C:plasma membrane"/>
    <property type="evidence" value="ECO:0007669"/>
    <property type="project" value="UniProtKB-SubCell"/>
</dbReference>
<accession>A0A8H2M655</accession>
<feature type="transmembrane region" description="Helical" evidence="7">
    <location>
        <begin position="107"/>
        <end position="127"/>
    </location>
</feature>